<gene>
    <name evidence="2" type="ORF">HMPREF9336_01205</name>
</gene>
<protein>
    <recommendedName>
        <fullName evidence="4">DUF4233 domain-containing protein</fullName>
    </recommendedName>
</protein>
<evidence type="ECO:0008006" key="4">
    <source>
        <dbReference type="Google" id="ProtNLM"/>
    </source>
</evidence>
<feature type="transmembrane region" description="Helical" evidence="1">
    <location>
        <begin position="22"/>
        <end position="47"/>
    </location>
</feature>
<evidence type="ECO:0000313" key="2">
    <source>
        <dbReference type="EMBL" id="EFV13953.1"/>
    </source>
</evidence>
<dbReference type="Proteomes" id="UP000004816">
    <property type="component" value="Unassembled WGS sequence"/>
</dbReference>
<comment type="caution">
    <text evidence="2">The sequence shown here is derived from an EMBL/GenBank/DDBJ whole genome shotgun (WGS) entry which is preliminary data.</text>
</comment>
<dbReference type="Pfam" id="PF14017">
    <property type="entry name" value="DUF4233"/>
    <property type="match status" value="1"/>
</dbReference>
<keyword evidence="1" id="KW-0812">Transmembrane</keyword>
<keyword evidence="1" id="KW-0472">Membrane</keyword>
<dbReference type="OrthoDB" id="4773077at2"/>
<dbReference type="STRING" id="679197.HMPREF9336_01205"/>
<reference evidence="2 3" key="1">
    <citation type="journal article" date="2011" name="Stand. Genomic Sci.">
        <title>High quality draft genome sequence of Segniliparus rugosus CDC 945(T)= (ATCC BAA-974(T)).</title>
        <authorList>
            <person name="Earl A.M."/>
            <person name="Desjardins C.A."/>
            <person name="Fitzgerald M.G."/>
            <person name="Arachchi H.M."/>
            <person name="Zeng Q."/>
            <person name="Mehta T."/>
            <person name="Griggs A."/>
            <person name="Birren B.W."/>
            <person name="Toney N.C."/>
            <person name="Carr J."/>
            <person name="Posey J."/>
            <person name="Butler W.R."/>
        </authorList>
    </citation>
    <scope>NUCLEOTIDE SEQUENCE [LARGE SCALE GENOMIC DNA]</scope>
    <source>
        <strain evidence="3">ATCC BAA-974 / DSM 45345 / CCUG 50838 / CIP 108380 / JCM 13579 / CDC 945</strain>
    </source>
</reference>
<name>E5XNY4_SEGRC</name>
<keyword evidence="3" id="KW-1185">Reference proteome</keyword>
<sequence>MTEEEPNPDPAPAERPDPWKGFRGVCSGILILEMIAVLLGVPVVVNLSSFHGPGWAPTAFVLCFAALLFWACAVQSKPWGFSLDLGLQAVLVAGWLVHPAIGVTGLIFAAVWAVVWWMRRAVQRAQGAG</sequence>
<organism evidence="2 3">
    <name type="scientific">Segniliparus rugosus (strain ATCC BAA-974 / DSM 45345 / CCUG 50838 / CIP 108380 / JCM 13579 / CDC 945)</name>
    <dbReference type="NCBI Taxonomy" id="679197"/>
    <lineage>
        <taxon>Bacteria</taxon>
        <taxon>Bacillati</taxon>
        <taxon>Actinomycetota</taxon>
        <taxon>Actinomycetes</taxon>
        <taxon>Mycobacteriales</taxon>
        <taxon>Segniliparaceae</taxon>
        <taxon>Segniliparus</taxon>
    </lineage>
</organism>
<dbReference type="InterPro" id="IPR025327">
    <property type="entry name" value="DUF4233"/>
</dbReference>
<evidence type="ECO:0000256" key="1">
    <source>
        <dbReference type="SAM" id="Phobius"/>
    </source>
</evidence>
<proteinExistence type="predicted"/>
<dbReference type="HOGENOM" id="CLU_125367_1_0_11"/>
<keyword evidence="1" id="KW-1133">Transmembrane helix</keyword>
<dbReference type="AlphaFoldDB" id="E5XNY4"/>
<dbReference type="RefSeq" id="WP_007468780.1">
    <property type="nucleotide sequence ID" value="NZ_KI391954.1"/>
</dbReference>
<feature type="transmembrane region" description="Helical" evidence="1">
    <location>
        <begin position="59"/>
        <end position="76"/>
    </location>
</feature>
<dbReference type="eggNOG" id="ENOG5032TW9">
    <property type="taxonomic scope" value="Bacteria"/>
</dbReference>
<accession>E5XNY4</accession>
<evidence type="ECO:0000313" key="3">
    <source>
        <dbReference type="Proteomes" id="UP000004816"/>
    </source>
</evidence>
<dbReference type="EMBL" id="ACZI02000003">
    <property type="protein sequence ID" value="EFV13953.1"/>
    <property type="molecule type" value="Genomic_DNA"/>
</dbReference>
<feature type="transmembrane region" description="Helical" evidence="1">
    <location>
        <begin position="96"/>
        <end position="117"/>
    </location>
</feature>